<dbReference type="InterPro" id="IPR049366">
    <property type="entry name" value="RGL11_C"/>
</dbReference>
<dbReference type="InterPro" id="IPR028994">
    <property type="entry name" value="Integrin_alpha_N"/>
</dbReference>
<gene>
    <name evidence="3" type="ORF">C8D82_1162</name>
</gene>
<dbReference type="InterPro" id="IPR041624">
    <property type="entry name" value="RGI_lyase"/>
</dbReference>
<dbReference type="InterPro" id="IPR013783">
    <property type="entry name" value="Ig-like_fold"/>
</dbReference>
<dbReference type="Gene3D" id="2.60.120.260">
    <property type="entry name" value="Galactose-binding domain-like"/>
    <property type="match status" value="3"/>
</dbReference>
<dbReference type="CDD" id="cd02795">
    <property type="entry name" value="CBM6-CBM35-CBM36_like"/>
    <property type="match status" value="1"/>
</dbReference>
<dbReference type="PANTHER" id="PTHR43118">
    <property type="entry name" value="RHAMNOGALACTURONAN LYASE (EUROFUNG)"/>
    <property type="match status" value="1"/>
</dbReference>
<dbReference type="InterPro" id="IPR011047">
    <property type="entry name" value="Quinoprotein_ADH-like_sf"/>
</dbReference>
<keyword evidence="4" id="KW-1185">Reference proteome</keyword>
<feature type="domain" description="CBM6" evidence="2">
    <location>
        <begin position="1171"/>
        <end position="1304"/>
    </location>
</feature>
<dbReference type="Gene3D" id="2.60.40.10">
    <property type="entry name" value="Immunoglobulins"/>
    <property type="match status" value="1"/>
</dbReference>
<organism evidence="3 4">
    <name type="scientific">Victivallis vadensis</name>
    <dbReference type="NCBI Taxonomy" id="172901"/>
    <lineage>
        <taxon>Bacteria</taxon>
        <taxon>Pseudomonadati</taxon>
        <taxon>Lentisphaerota</taxon>
        <taxon>Lentisphaeria</taxon>
        <taxon>Victivallales</taxon>
        <taxon>Victivallaceae</taxon>
        <taxon>Victivallis</taxon>
    </lineage>
</organism>
<dbReference type="InterPro" id="IPR008979">
    <property type="entry name" value="Galactose-bd-like_sf"/>
</dbReference>
<name>A0A2U1AW14_9BACT</name>
<reference evidence="3 4" key="1">
    <citation type="submission" date="2018-04" db="EMBL/GenBank/DDBJ databases">
        <title>Genomic Encyclopedia of Type Strains, Phase IV (KMG-IV): sequencing the most valuable type-strain genomes for metagenomic binning, comparative biology and taxonomic classification.</title>
        <authorList>
            <person name="Goeker M."/>
        </authorList>
    </citation>
    <scope>NUCLEOTIDE SEQUENCE [LARGE SCALE GENOMIC DNA]</scope>
    <source>
        <strain evidence="3 4">DSM 14823</strain>
    </source>
</reference>
<dbReference type="EMBL" id="QEKH01000016">
    <property type="protein sequence ID" value="PVY40551.1"/>
    <property type="molecule type" value="Genomic_DNA"/>
</dbReference>
<proteinExistence type="predicted"/>
<dbReference type="SUPFAM" id="SSF50998">
    <property type="entry name" value="Quinoprotein alcohol dehydrogenase-like"/>
    <property type="match status" value="1"/>
</dbReference>
<feature type="signal peptide" evidence="1">
    <location>
        <begin position="1"/>
        <end position="20"/>
    </location>
</feature>
<sequence length="1307" mass="141954">MKKWMGVASLAAIAGIGAAAAPVEQRFEAEKVLANPEAVVRNSQQKGRWNLWSTDVDAMKKWSGGVVLQGNVISEDAAPGTNVPVLKFRIPVAQDGNYDLKAQVTRTVGISQDGGKNWTKRTGPGTVFSNRALKAGEVIELLIAGDYRDPNGAGAPYIDYFTLIPAAVQSAELKNAGFEASPVGRAPEGWTLWTREKGGAEATVTEDARSGRQAGRIVSSGVKDWAFNNTLSLPVKAGDAFELAAWVKNNGAAAPDAHLQVVSYKNGKVADFSMVSVPLGSAGKEWREFKREFVIPVGVDRISIRVIGDGVCDLALDDFKLASKGNRAGKPEAVKLPGADFEEDAVGQAPKNWNRWAREGVTFSAEVTGDAAQGNRTARLRSAGERDWAFTLRGTVPVTPGQAVRISCKARKTGDGTGGATVQLMGFTKGKLVDYGFAGMGLNGLSEKWKEFSTVATVPAGRDGIGIRVIGDGNCDLAVDDFRLEKLPAPPAPPKREHRPVQGFAKERVAEKPDRGLVALPVEEGVYLSWRLLASDNPKIGFDVFCAADGKEQKLNAAPVMQTTDFLVKNPVPGAKYLVRPAAGFSGTAGEAEVYAGKFERNPYISYKLSDPKARVNKIGIGDLDGDGKYDFVVRYGNANVDPWYLFWKPSKHPFVLEAIKSDGTILWTRNLGWNIESGIWYSPYIVYDVNGDGKAEVVLKAFDPEAGDLREKEGKDKGKVMTGEEYVMVLDGMTGREIARAPWPSRELFNGMNMAYNYYSRNQLAIGYLDGRTPCIIALRGTYSLMLAEAWQLKDGRLEPLWKYNSGDYGREFHGQGAHSTRTVDLDGDGRDEIVLGGAVLDDDGQPLWSTGHGHPDYVYVTNITNRNPGMEVVTIYETACKVKGGFTCADAKTGKVIWELDKPSTHIHYGYAGDIDPRYRGWEVGGSDTSGGEKKTSAISRHYSPDGELLRSGDDAPYKGTEHFIYWDADLQREHVSPVITDFSGGASGGGYEGSFIMQADVLGDWREEALTVTNGELRIYSTTIPAMDRRVCLMQDPNYRQTVAANSMGYIYDPALTYLPTDVSPNLNLNFKDKLNAPELEVVVSAPLEQPLKGTLKLFGSNGIRLTPSEWAVDLKPGALEVAQVKVTKPFETVAPIRAELTLEDGAVLRGQVPTGVKLPPQPKVEGIITEAEDFTAQAGGKVVIRSDKIGVHKKCFSHWDKEGHELAWKLDVPKDGKYQLLVRYAANDDAKRGFTLNGESLGVFELPSTGGFGESAADWQSYTLERNKGNLILPLKAGKSDLKIGNADGSPLNLDYIQLVPVP</sequence>
<evidence type="ECO:0000313" key="3">
    <source>
        <dbReference type="EMBL" id="PVY40551.1"/>
    </source>
</evidence>
<feature type="chain" id="PRO_5015600874" description="CBM6 domain-containing protein" evidence="1">
    <location>
        <begin position="21"/>
        <end position="1307"/>
    </location>
</feature>
<evidence type="ECO:0000259" key="2">
    <source>
        <dbReference type="PROSITE" id="PS51175"/>
    </source>
</evidence>
<protein>
    <recommendedName>
        <fullName evidence="2">CBM6 domain-containing protein</fullName>
    </recommendedName>
</protein>
<dbReference type="Pfam" id="PF21348">
    <property type="entry name" value="RGL11_C"/>
    <property type="match status" value="1"/>
</dbReference>
<dbReference type="InterPro" id="IPR005084">
    <property type="entry name" value="CBM6"/>
</dbReference>
<evidence type="ECO:0000256" key="1">
    <source>
        <dbReference type="SAM" id="SignalP"/>
    </source>
</evidence>
<dbReference type="GO" id="GO:0030246">
    <property type="term" value="F:carbohydrate binding"/>
    <property type="evidence" value="ECO:0007669"/>
    <property type="project" value="InterPro"/>
</dbReference>
<dbReference type="SUPFAM" id="SSF69318">
    <property type="entry name" value="Integrin alpha N-terminal domain"/>
    <property type="match status" value="1"/>
</dbReference>
<keyword evidence="1" id="KW-0732">Signal</keyword>
<accession>A0A2U1AW14</accession>
<dbReference type="RefSeq" id="WP_116884257.1">
    <property type="nucleotide sequence ID" value="NZ_QEKH01000016.1"/>
</dbReference>
<dbReference type="PANTHER" id="PTHR43118:SF1">
    <property type="entry name" value="RHAMNOGALACTURONAN LYASE (EUROFUNG)"/>
    <property type="match status" value="1"/>
</dbReference>
<evidence type="ECO:0000313" key="4">
    <source>
        <dbReference type="Proteomes" id="UP000245959"/>
    </source>
</evidence>
<comment type="caution">
    <text evidence="3">The sequence shown here is derived from an EMBL/GenBank/DDBJ whole genome shotgun (WGS) entry which is preliminary data.</text>
</comment>
<dbReference type="GeneID" id="78295556"/>
<dbReference type="Proteomes" id="UP000245959">
    <property type="component" value="Unassembled WGS sequence"/>
</dbReference>
<dbReference type="SUPFAM" id="SSF49785">
    <property type="entry name" value="Galactose-binding domain-like"/>
    <property type="match status" value="1"/>
</dbReference>
<dbReference type="InterPro" id="IPR034641">
    <property type="entry name" value="RGL11"/>
</dbReference>
<dbReference type="Pfam" id="PF18370">
    <property type="entry name" value="RGI_lyase"/>
    <property type="match status" value="1"/>
</dbReference>
<dbReference type="PROSITE" id="PS51175">
    <property type="entry name" value="CBM6"/>
    <property type="match status" value="1"/>
</dbReference>